<evidence type="ECO:0000256" key="2">
    <source>
        <dbReference type="ARBA" id="ARBA00022729"/>
    </source>
</evidence>
<organism evidence="4 5">
    <name type="scientific">Herbaspirillum lusitanum</name>
    <dbReference type="NCBI Taxonomy" id="213312"/>
    <lineage>
        <taxon>Bacteria</taxon>
        <taxon>Pseudomonadati</taxon>
        <taxon>Pseudomonadota</taxon>
        <taxon>Betaproteobacteria</taxon>
        <taxon>Burkholderiales</taxon>
        <taxon>Oxalobacteraceae</taxon>
        <taxon>Herbaspirillum</taxon>
    </lineage>
</organism>
<feature type="domain" description="Leucine-binding protein" evidence="3">
    <location>
        <begin position="56"/>
        <end position="395"/>
    </location>
</feature>
<dbReference type="InterPro" id="IPR028082">
    <property type="entry name" value="Peripla_BP_I"/>
</dbReference>
<evidence type="ECO:0000259" key="3">
    <source>
        <dbReference type="Pfam" id="PF13458"/>
    </source>
</evidence>
<evidence type="ECO:0000313" key="5">
    <source>
        <dbReference type="Proteomes" id="UP001629246"/>
    </source>
</evidence>
<dbReference type="InterPro" id="IPR028081">
    <property type="entry name" value="Leu-bd"/>
</dbReference>
<reference evidence="4 5" key="1">
    <citation type="journal article" date="2024" name="Chem. Sci.">
        <title>Discovery of megapolipeptins by genome mining of a Burkholderiales bacteria collection.</title>
        <authorList>
            <person name="Paulo B.S."/>
            <person name="Recchia M.J.J."/>
            <person name="Lee S."/>
            <person name="Fergusson C.H."/>
            <person name="Romanowski S.B."/>
            <person name="Hernandez A."/>
            <person name="Krull N."/>
            <person name="Liu D.Y."/>
            <person name="Cavanagh H."/>
            <person name="Bos A."/>
            <person name="Gray C.A."/>
            <person name="Murphy B.T."/>
            <person name="Linington R.G."/>
            <person name="Eustaquio A.S."/>
        </authorList>
    </citation>
    <scope>NUCLEOTIDE SEQUENCE [LARGE SCALE GENOMIC DNA]</scope>
    <source>
        <strain evidence="4 5">RL21-008-BIB-A</strain>
    </source>
</reference>
<dbReference type="Proteomes" id="UP001629246">
    <property type="component" value="Unassembled WGS sequence"/>
</dbReference>
<dbReference type="PANTHER" id="PTHR47151">
    <property type="entry name" value="LEU/ILE/VAL-BINDING ABC TRANSPORTER SUBUNIT"/>
    <property type="match status" value="1"/>
</dbReference>
<dbReference type="Gene3D" id="3.40.50.2300">
    <property type="match status" value="2"/>
</dbReference>
<comment type="similarity">
    <text evidence="1">Belongs to the leucine-binding protein family.</text>
</comment>
<dbReference type="RefSeq" id="WP_408157694.1">
    <property type="nucleotide sequence ID" value="NZ_JAQQFM010000004.1"/>
</dbReference>
<dbReference type="SUPFAM" id="SSF53822">
    <property type="entry name" value="Periplasmic binding protein-like I"/>
    <property type="match status" value="1"/>
</dbReference>
<evidence type="ECO:0000256" key="1">
    <source>
        <dbReference type="ARBA" id="ARBA00010062"/>
    </source>
</evidence>
<dbReference type="Pfam" id="PF13458">
    <property type="entry name" value="Peripla_BP_6"/>
    <property type="match status" value="1"/>
</dbReference>
<dbReference type="CDD" id="cd06342">
    <property type="entry name" value="PBP1_ABC_LIVBP-like"/>
    <property type="match status" value="1"/>
</dbReference>
<sequence>MACTQKGSSMADAFNTYRPHRRRRHAVLASLSASLMVVAFSLLPGTGHAQEDTQTVLLGFAGPLSGSSAKVGKGQQQAVELAIADANAHPFKIDGKKIQFKLLAQDDRGDARTATLVADYLVKAGVVAVIGHWNTAASLSAAPIYARANLAQIAPGSTGRQYTQGGSNSSFRIVGHDDEGGIYAGNYAVRTLNARRIAVIDDDTVFGRNLATQFIASLRDNGETAVARESINSKTSDFNAALSAIKSKNPDLIFFGGLGAQAATLTRSIARMQMTVPLMAADGTVGPLFIELAGADGNGTLALAPGLPQEKMNGWKAFEKKYRNGADGDIDFFAPFAYDAAQVLIAAIRQNNSLDPQRIAATLHGIRFAGLSAAISFDAEGNLNNAGYTMYQLKNQKWQALKTFGGGGR</sequence>
<comment type="caution">
    <text evidence="4">The sequence shown here is derived from an EMBL/GenBank/DDBJ whole genome shotgun (WGS) entry which is preliminary data.</text>
</comment>
<dbReference type="EMBL" id="JAQQFM010000004">
    <property type="protein sequence ID" value="MFL9924759.1"/>
    <property type="molecule type" value="Genomic_DNA"/>
</dbReference>
<name>A0ABW9A8M6_9BURK</name>
<keyword evidence="2" id="KW-0732">Signal</keyword>
<dbReference type="PANTHER" id="PTHR47151:SF2">
    <property type="entry name" value="AMINO ACID BINDING PROTEIN"/>
    <property type="match status" value="1"/>
</dbReference>
<accession>A0ABW9A8M6</accession>
<keyword evidence="5" id="KW-1185">Reference proteome</keyword>
<gene>
    <name evidence="4" type="ORF">PQR62_10820</name>
</gene>
<proteinExistence type="inferred from homology"/>
<evidence type="ECO:0000313" key="4">
    <source>
        <dbReference type="EMBL" id="MFL9924759.1"/>
    </source>
</evidence>
<protein>
    <submittedName>
        <fullName evidence="4">Branched-chain amino acid ABC transporter substrate-binding protein</fullName>
    </submittedName>
</protein>